<dbReference type="EMBL" id="BOPZ01000013">
    <property type="protein sequence ID" value="GIM29130.1"/>
    <property type="molecule type" value="Genomic_DNA"/>
</dbReference>
<evidence type="ECO:0000256" key="2">
    <source>
        <dbReference type="ARBA" id="ARBA00022741"/>
    </source>
</evidence>
<dbReference type="NCBIfam" id="NF043038">
    <property type="entry name" value="ABCF_CplR"/>
    <property type="match status" value="1"/>
</dbReference>
<keyword evidence="3" id="KW-0067">ATP-binding</keyword>
<dbReference type="InterPro" id="IPR003593">
    <property type="entry name" value="AAA+_ATPase"/>
</dbReference>
<dbReference type="SMART" id="SM00382">
    <property type="entry name" value="AAA"/>
    <property type="match status" value="2"/>
</dbReference>
<organism evidence="5 6">
    <name type="scientific">Clostridium polyendosporum</name>
    <dbReference type="NCBI Taxonomy" id="69208"/>
    <lineage>
        <taxon>Bacteria</taxon>
        <taxon>Bacillati</taxon>
        <taxon>Bacillota</taxon>
        <taxon>Clostridia</taxon>
        <taxon>Eubacteriales</taxon>
        <taxon>Clostridiaceae</taxon>
        <taxon>Clostridium</taxon>
    </lineage>
</organism>
<dbReference type="CDD" id="cd03221">
    <property type="entry name" value="ABCF_EF-3"/>
    <property type="match status" value="2"/>
</dbReference>
<dbReference type="RefSeq" id="WP_212903836.1">
    <property type="nucleotide sequence ID" value="NZ_BOPZ01000013.1"/>
</dbReference>
<feature type="domain" description="ABC transporter" evidence="4">
    <location>
        <begin position="289"/>
        <end position="498"/>
    </location>
</feature>
<feature type="domain" description="ABC transporter" evidence="4">
    <location>
        <begin position="3"/>
        <end position="194"/>
    </location>
</feature>
<dbReference type="Proteomes" id="UP000679179">
    <property type="component" value="Unassembled WGS sequence"/>
</dbReference>
<dbReference type="PROSITE" id="PS00211">
    <property type="entry name" value="ABC_TRANSPORTER_1"/>
    <property type="match status" value="2"/>
</dbReference>
<keyword evidence="2" id="KW-0547">Nucleotide-binding</keyword>
<evidence type="ECO:0000313" key="5">
    <source>
        <dbReference type="EMBL" id="GIM29130.1"/>
    </source>
</evidence>
<evidence type="ECO:0000256" key="3">
    <source>
        <dbReference type="ARBA" id="ARBA00022840"/>
    </source>
</evidence>
<dbReference type="PANTHER" id="PTHR19211:SF100">
    <property type="entry name" value="RIBOSOME PROTECTION PROTEIN VMLR"/>
    <property type="match status" value="1"/>
</dbReference>
<dbReference type="NCBIfam" id="NF000355">
    <property type="entry name" value="ribo_prot_ABC_F"/>
    <property type="match status" value="1"/>
</dbReference>
<dbReference type="PANTHER" id="PTHR19211">
    <property type="entry name" value="ATP-BINDING TRANSPORT PROTEIN-RELATED"/>
    <property type="match status" value="1"/>
</dbReference>
<dbReference type="InterPro" id="IPR050611">
    <property type="entry name" value="ABCF"/>
</dbReference>
<accession>A0A919VG74</accession>
<dbReference type="InterPro" id="IPR017871">
    <property type="entry name" value="ABC_transporter-like_CS"/>
</dbReference>
<sequence>MTLALLDKVKKYYGDRLILDIEKLEILEGERIGLVGENGAGKTTLLKALIGHIPVEQGKIFLTDSYSYISQNENYTGGCAHSKIKKLFNAPDKYEDFLSGGEKVKLKVVEALNENKSLIIADEPTSNLDSNSVKLLEDMLKSYKGALLIVSHDRKLLDGLCNTIVEIQEGKISKYSGNYSKYVQLKNEERKRKETEYEIYISEKKRLENAILVKQRLRDSIKSAPRRMGNSEARLHKMGGQKAKKNIDSNIKTLKKRIDHLEVKQKPKIVRETKIKIQENLQLASKYPIEVKDLNLFAGDKLLLKEVEFKIRRGEKAALIGDNGCGKSTLLKEILNKNNKNIKLANKVVIGYFDQSQDILEEEKTILKSIKDSCSYDESFIRINLDQFGFKGDDVFKKVNTLSGGERVKVILCKILISDNNVLILDEPTNYLDIKSMKALEEALINTNKTVLVVSHDREFISNVCDHIIEIQNKNIVDCNGSYEELIKEKDKLNVNKFEEQNKHKLMVLENRHAEIISRLSIEKDPIKKSELDNEYNELLKEIKILSSNF</sequence>
<comment type="caution">
    <text evidence="5">The sequence shown here is derived from an EMBL/GenBank/DDBJ whole genome shotgun (WGS) entry which is preliminary data.</text>
</comment>
<evidence type="ECO:0000313" key="6">
    <source>
        <dbReference type="Proteomes" id="UP000679179"/>
    </source>
</evidence>
<evidence type="ECO:0000256" key="1">
    <source>
        <dbReference type="ARBA" id="ARBA00022737"/>
    </source>
</evidence>
<dbReference type="GO" id="GO:0005524">
    <property type="term" value="F:ATP binding"/>
    <property type="evidence" value="ECO:0007669"/>
    <property type="project" value="UniProtKB-KW"/>
</dbReference>
<protein>
    <submittedName>
        <fullName evidence="5">ABC-F type ribosomal protection protein</fullName>
    </submittedName>
</protein>
<gene>
    <name evidence="5" type="ORF">CPJCM30710_17960</name>
</gene>
<dbReference type="Gene3D" id="3.40.50.300">
    <property type="entry name" value="P-loop containing nucleotide triphosphate hydrolases"/>
    <property type="match status" value="3"/>
</dbReference>
<dbReference type="AlphaFoldDB" id="A0A919VG74"/>
<dbReference type="PROSITE" id="PS50893">
    <property type="entry name" value="ABC_TRANSPORTER_2"/>
    <property type="match status" value="2"/>
</dbReference>
<dbReference type="GO" id="GO:0016887">
    <property type="term" value="F:ATP hydrolysis activity"/>
    <property type="evidence" value="ECO:0007669"/>
    <property type="project" value="InterPro"/>
</dbReference>
<dbReference type="SUPFAM" id="SSF52540">
    <property type="entry name" value="P-loop containing nucleoside triphosphate hydrolases"/>
    <property type="match status" value="2"/>
</dbReference>
<keyword evidence="6" id="KW-1185">Reference proteome</keyword>
<keyword evidence="1" id="KW-0677">Repeat</keyword>
<name>A0A919VG74_9CLOT</name>
<dbReference type="Pfam" id="PF00005">
    <property type="entry name" value="ABC_tran"/>
    <property type="match status" value="2"/>
</dbReference>
<proteinExistence type="predicted"/>
<reference evidence="5" key="1">
    <citation type="submission" date="2021-03" db="EMBL/GenBank/DDBJ databases">
        <title>Taxonomic study of Clostridium polyendosporum from meadow-gley soil under rice.</title>
        <authorList>
            <person name="Kobayashi H."/>
            <person name="Tanizawa Y."/>
            <person name="Yagura M."/>
        </authorList>
    </citation>
    <scope>NUCLEOTIDE SEQUENCE</scope>
    <source>
        <strain evidence="5">JCM 30710</strain>
    </source>
</reference>
<dbReference type="InterPro" id="IPR003439">
    <property type="entry name" value="ABC_transporter-like_ATP-bd"/>
</dbReference>
<dbReference type="InterPro" id="IPR027417">
    <property type="entry name" value="P-loop_NTPase"/>
</dbReference>
<evidence type="ECO:0000259" key="4">
    <source>
        <dbReference type="PROSITE" id="PS50893"/>
    </source>
</evidence>